<accession>A0A3N0AFJ7</accession>
<organism evidence="1 2">
    <name type="scientific">Slackia faecicanis</name>
    <dbReference type="NCBI Taxonomy" id="255723"/>
    <lineage>
        <taxon>Bacteria</taxon>
        <taxon>Bacillati</taxon>
        <taxon>Actinomycetota</taxon>
        <taxon>Coriobacteriia</taxon>
        <taxon>Eggerthellales</taxon>
        <taxon>Eggerthellaceae</taxon>
        <taxon>Slackia</taxon>
    </lineage>
</organism>
<proteinExistence type="predicted"/>
<dbReference type="OrthoDB" id="9778918at2"/>
<protein>
    <submittedName>
        <fullName evidence="1">Type I-C CRISPR-associated protein Cas8c/Csd1</fullName>
    </submittedName>
</protein>
<dbReference type="EMBL" id="QICB01000002">
    <property type="protein sequence ID" value="RNL20586.1"/>
    <property type="molecule type" value="Genomic_DNA"/>
</dbReference>
<dbReference type="CDD" id="cd09757">
    <property type="entry name" value="Cas8c_I-C"/>
    <property type="match status" value="1"/>
</dbReference>
<name>A0A3N0AFJ7_9ACTN</name>
<dbReference type="NCBIfam" id="TIGR01863">
    <property type="entry name" value="cas_Csd1"/>
    <property type="match status" value="1"/>
</dbReference>
<dbReference type="InterPro" id="IPR010144">
    <property type="entry name" value="CRISPR-assoc_prot_Csd1-typ"/>
</dbReference>
<sequence length="582" mass="63693">MILSALADYYEQILNDHPERIPAPGWCSRQIKFILELSGDGELVNVIPSQEKRGWTKMVPEQVKRSSGVAANFLCDTSSYFLGIDAKGKPERSVKCFEAAKALHTELLSSVDSECARAVVAFFEKWNPISALDHPVVARAGDELLAGGNLVFACSCDGEFVEVADDRAIKDAWGAGSQSAQDGLSDMTCLVTGARGRVARLHPAIKGVYGAQSMGASLVGFNAPAFESYGHEGEQGRNAPVSVDVTQAYGAALNYLLSDVKHHFRLGDTTVVFWSETCDDENCDFMNEIMGNVAPDKRSDGDRDDAEKALGDALAKLLRGKMPEIDGVDFGSTFYVLGIAPNAARLAVRFFMRDEFGAILRNVARYYDETDIVHAPFEAGRLVPYFALKSLENENSKSPVVSSQLSASFMRAVLEGGRYPDALYSNVLLRMRATHGVSRPAAALVKAYLLRNAHYDKEEITVELNSQRNEVAYALGRAFSLYERIQSIANDGNSNIAARYINSACTTPAVVFPMLARLSEAHLAKIAKDKPGLAVNLRKDLCQVMESVETYPVRMGLRDQGDFSLGYYHQSQERFAAAKANR</sequence>
<comment type="caution">
    <text evidence="1">The sequence shown here is derived from an EMBL/GenBank/DDBJ whole genome shotgun (WGS) entry which is preliminary data.</text>
</comment>
<dbReference type="Pfam" id="PF09709">
    <property type="entry name" value="Cas_Csd1"/>
    <property type="match status" value="1"/>
</dbReference>
<dbReference type="AlphaFoldDB" id="A0A3N0AFJ7"/>
<gene>
    <name evidence="1" type="primary">cas8c</name>
    <name evidence="1" type="ORF">DMP07_03070</name>
</gene>
<keyword evidence="2" id="KW-1185">Reference proteome</keyword>
<evidence type="ECO:0000313" key="1">
    <source>
        <dbReference type="EMBL" id="RNL20586.1"/>
    </source>
</evidence>
<reference evidence="2" key="1">
    <citation type="submission" date="2018-05" db="EMBL/GenBank/DDBJ databases">
        <title>Genome Sequencing of selected type strains of the family Eggerthellaceae.</title>
        <authorList>
            <person name="Danylec N."/>
            <person name="Stoll D.A."/>
            <person name="Doetsch A."/>
            <person name="Huch M."/>
        </authorList>
    </citation>
    <scope>NUCLEOTIDE SEQUENCE [LARGE SCALE GENOMIC DNA]</scope>
    <source>
        <strain evidence="2">DSM 17537</strain>
    </source>
</reference>
<evidence type="ECO:0000313" key="2">
    <source>
        <dbReference type="Proteomes" id="UP000267368"/>
    </source>
</evidence>
<dbReference type="RefSeq" id="WP_123197687.1">
    <property type="nucleotide sequence ID" value="NZ_QICB01000002.1"/>
</dbReference>
<dbReference type="Proteomes" id="UP000267368">
    <property type="component" value="Unassembled WGS sequence"/>
</dbReference>